<dbReference type="SUPFAM" id="SSF51126">
    <property type="entry name" value="Pectin lyase-like"/>
    <property type="match status" value="1"/>
</dbReference>
<organism evidence="2 3">
    <name type="scientific">Candidatus Dactylopiibacterium carminicum</name>
    <dbReference type="NCBI Taxonomy" id="857335"/>
    <lineage>
        <taxon>Bacteria</taxon>
        <taxon>Pseudomonadati</taxon>
        <taxon>Pseudomonadota</taxon>
        <taxon>Betaproteobacteria</taxon>
        <taxon>Rhodocyclales</taxon>
        <taxon>Rhodocyclaceae</taxon>
        <taxon>Candidatus Dactylopiibacterium</taxon>
    </lineage>
</organism>
<protein>
    <submittedName>
        <fullName evidence="2">Uncharacterized protein</fullName>
    </submittedName>
</protein>
<dbReference type="EMBL" id="MDUX01000078">
    <property type="protein sequence ID" value="KAF7597904.1"/>
    <property type="molecule type" value="Genomic_DNA"/>
</dbReference>
<gene>
    <name evidence="1" type="ORF">BGI27_16140</name>
    <name evidence="2" type="ORF">CGU29_16225</name>
</gene>
<evidence type="ECO:0000313" key="3">
    <source>
        <dbReference type="Proteomes" id="UP000216107"/>
    </source>
</evidence>
<reference evidence="2 3" key="2">
    <citation type="submission" date="2017-07" db="EMBL/GenBank/DDBJ databases">
        <title>Candidatus Dactylopiibacterium carminicum, a nitrogen-fixing symbiont of the cochineal insect Dactylopius coccus and Dactylopius opuntiae (Hemiptera: Coccoidea: Dactylopiidae).</title>
        <authorList>
            <person name="Vera A."/>
        </authorList>
    </citation>
    <scope>NUCLEOTIDE SEQUENCE [LARGE SCALE GENOMIC DNA]</scope>
    <source>
        <strain evidence="2 3">NFDCM</strain>
    </source>
</reference>
<dbReference type="InterPro" id="IPR012334">
    <property type="entry name" value="Pectin_lyas_fold"/>
</dbReference>
<comment type="caution">
    <text evidence="2">The sequence shown here is derived from an EMBL/GenBank/DDBJ whole genome shotgun (WGS) entry which is preliminary data.</text>
</comment>
<dbReference type="GO" id="GO:0009279">
    <property type="term" value="C:cell outer membrane"/>
    <property type="evidence" value="ECO:0007669"/>
    <property type="project" value="TreeGrafter"/>
</dbReference>
<evidence type="ECO:0000313" key="2">
    <source>
        <dbReference type="EMBL" id="PAS91486.1"/>
    </source>
</evidence>
<dbReference type="GO" id="GO:0052689">
    <property type="term" value="F:carboxylic ester hydrolase activity"/>
    <property type="evidence" value="ECO:0007669"/>
    <property type="project" value="TreeGrafter"/>
</dbReference>
<dbReference type="PANTHER" id="PTHR31321">
    <property type="entry name" value="ACYL-COA THIOESTER HYDROLASE YBHC-RELATED"/>
    <property type="match status" value="1"/>
</dbReference>
<dbReference type="Proteomes" id="UP000216107">
    <property type="component" value="Unassembled WGS sequence"/>
</dbReference>
<keyword evidence="4" id="KW-1185">Reference proteome</keyword>
<sequence>MKGYNWFYNTLVTGNVDFIWGYSQATLFEDSEIRTVGDTYYGSTPSGGYILQARTPSGAKGFVFLNSTLTNGTGPGGNTVATGSAASTYLARSGGDSTYQDNILFINCKMGTHIASKGWYESPAPTPSTATATTGWREYGSTDLSGTTLDVSGRSSYSYQLFATEAAAFDTRAEVFSAYNSGAGWTPQP</sequence>
<reference evidence="1 4" key="1">
    <citation type="submission" date="2016-08" db="EMBL/GenBank/DDBJ databases">
        <title>Candidatus Dactylopiibacterium carminicum genome sequence.</title>
        <authorList>
            <person name="Ramirez-Puebla S.T."/>
            <person name="Ormeno-Orrillo E."/>
            <person name="Vera-Ponce De Leon A."/>
            <person name="Luis L."/>
            <person name="Sanchez-Flores A."/>
            <person name="Monica R."/>
            <person name="Martinez-Romero E."/>
        </authorList>
    </citation>
    <scope>NUCLEOTIDE SEQUENCE [LARGE SCALE GENOMIC DNA]</scope>
    <source>
        <strain evidence="1">END1</strain>
    </source>
</reference>
<dbReference type="EMBL" id="NMRN01000081">
    <property type="protein sequence ID" value="PAS91486.1"/>
    <property type="molecule type" value="Genomic_DNA"/>
</dbReference>
<proteinExistence type="predicted"/>
<dbReference type="AlphaFoldDB" id="A0A272EN53"/>
<dbReference type="PANTHER" id="PTHR31321:SF57">
    <property type="entry name" value="PECTINESTERASE 53-RELATED"/>
    <property type="match status" value="1"/>
</dbReference>
<dbReference type="Gene3D" id="2.160.20.10">
    <property type="entry name" value="Single-stranded right-handed beta-helix, Pectin lyase-like"/>
    <property type="match status" value="1"/>
</dbReference>
<dbReference type="Proteomes" id="UP000623509">
    <property type="component" value="Unassembled WGS sequence"/>
</dbReference>
<accession>A0A272EN53</accession>
<dbReference type="InterPro" id="IPR011050">
    <property type="entry name" value="Pectin_lyase_fold/virulence"/>
</dbReference>
<name>A0A272EN53_9RHOO</name>
<evidence type="ECO:0000313" key="1">
    <source>
        <dbReference type="EMBL" id="KAF7597904.1"/>
    </source>
</evidence>
<evidence type="ECO:0000313" key="4">
    <source>
        <dbReference type="Proteomes" id="UP000623509"/>
    </source>
</evidence>